<protein>
    <submittedName>
        <fullName evidence="2">Uncharacterized protein</fullName>
    </submittedName>
</protein>
<gene>
    <name evidence="2" type="ORF">NUU61_001487</name>
</gene>
<dbReference type="GeneID" id="81391237"/>
<keyword evidence="1" id="KW-0175">Coiled coil</keyword>
<dbReference type="Proteomes" id="UP001141434">
    <property type="component" value="Unassembled WGS sequence"/>
</dbReference>
<organism evidence="2 3">
    <name type="scientific">Penicillium alfredii</name>
    <dbReference type="NCBI Taxonomy" id="1506179"/>
    <lineage>
        <taxon>Eukaryota</taxon>
        <taxon>Fungi</taxon>
        <taxon>Dikarya</taxon>
        <taxon>Ascomycota</taxon>
        <taxon>Pezizomycotina</taxon>
        <taxon>Eurotiomycetes</taxon>
        <taxon>Eurotiomycetidae</taxon>
        <taxon>Eurotiales</taxon>
        <taxon>Aspergillaceae</taxon>
        <taxon>Penicillium</taxon>
    </lineage>
</organism>
<proteinExistence type="predicted"/>
<accession>A0A9W9KND0</accession>
<evidence type="ECO:0000313" key="3">
    <source>
        <dbReference type="Proteomes" id="UP001141434"/>
    </source>
</evidence>
<sequence length="227" mass="25295">MPPTNSSSLNSGKNDDLPLASTGRLEGFIKYLGILASSPESEFASAVLGEIAQKRQEIYSQDEELKKLQQEISHIKKTKETTIDDMFAANEKERAKQKASATQIESLRATVHEREIKIAELSRNVESLHEEIEDLKSTCSQEDAKLSQSAKDITTLQNNSKEKDKMIDQMKTAGSKLKCVLSSEQKKNGELEATNASMSTELQAVRAHIQRMDNFIVQSSDIDDDFV</sequence>
<evidence type="ECO:0000313" key="2">
    <source>
        <dbReference type="EMBL" id="KAJ5111857.1"/>
    </source>
</evidence>
<dbReference type="EMBL" id="JAPMSZ010000002">
    <property type="protein sequence ID" value="KAJ5111857.1"/>
    <property type="molecule type" value="Genomic_DNA"/>
</dbReference>
<dbReference type="OrthoDB" id="5421041at2759"/>
<feature type="coiled-coil region" evidence="1">
    <location>
        <begin position="51"/>
        <end position="145"/>
    </location>
</feature>
<reference evidence="2" key="1">
    <citation type="submission" date="2022-11" db="EMBL/GenBank/DDBJ databases">
        <authorList>
            <person name="Petersen C."/>
        </authorList>
    </citation>
    <scope>NUCLEOTIDE SEQUENCE</scope>
    <source>
        <strain evidence="2">IBT 34128</strain>
    </source>
</reference>
<name>A0A9W9KND0_9EURO</name>
<evidence type="ECO:0000256" key="1">
    <source>
        <dbReference type="SAM" id="Coils"/>
    </source>
</evidence>
<reference evidence="2" key="2">
    <citation type="journal article" date="2023" name="IMA Fungus">
        <title>Comparative genomic study of the Penicillium genus elucidates a diverse pangenome and 15 lateral gene transfer events.</title>
        <authorList>
            <person name="Petersen C."/>
            <person name="Sorensen T."/>
            <person name="Nielsen M.R."/>
            <person name="Sondergaard T.E."/>
            <person name="Sorensen J.L."/>
            <person name="Fitzpatrick D.A."/>
            <person name="Frisvad J.C."/>
            <person name="Nielsen K.L."/>
        </authorList>
    </citation>
    <scope>NUCLEOTIDE SEQUENCE</scope>
    <source>
        <strain evidence="2">IBT 34128</strain>
    </source>
</reference>
<comment type="caution">
    <text evidence="2">The sequence shown here is derived from an EMBL/GenBank/DDBJ whole genome shotgun (WGS) entry which is preliminary data.</text>
</comment>
<dbReference type="AlphaFoldDB" id="A0A9W9KND0"/>
<dbReference type="RefSeq" id="XP_056515336.1">
    <property type="nucleotide sequence ID" value="XM_056652069.1"/>
</dbReference>
<keyword evidence="3" id="KW-1185">Reference proteome</keyword>